<name>A0ABN7WNH0_GIGMA</name>
<organism evidence="1 2">
    <name type="scientific">Gigaspora margarita</name>
    <dbReference type="NCBI Taxonomy" id="4874"/>
    <lineage>
        <taxon>Eukaryota</taxon>
        <taxon>Fungi</taxon>
        <taxon>Fungi incertae sedis</taxon>
        <taxon>Mucoromycota</taxon>
        <taxon>Glomeromycotina</taxon>
        <taxon>Glomeromycetes</taxon>
        <taxon>Diversisporales</taxon>
        <taxon>Gigasporaceae</taxon>
        <taxon>Gigaspora</taxon>
    </lineage>
</organism>
<dbReference type="Proteomes" id="UP000789901">
    <property type="component" value="Unassembled WGS sequence"/>
</dbReference>
<dbReference type="EMBL" id="CAJVQB010054277">
    <property type="protein sequence ID" value="CAG8836738.1"/>
    <property type="molecule type" value="Genomic_DNA"/>
</dbReference>
<gene>
    <name evidence="1" type="ORF">GMARGA_LOCUS33179</name>
</gene>
<evidence type="ECO:0000313" key="2">
    <source>
        <dbReference type="Proteomes" id="UP000789901"/>
    </source>
</evidence>
<protein>
    <submittedName>
        <fullName evidence="1">10846_t:CDS:1</fullName>
    </submittedName>
</protein>
<sequence length="260" mass="29367">DDKENMSYNSCDPLASSLFIEYNNNNNSLTWGDKVELELNALKDTTNIWNNSFTEYSRKDKEAIQKPSTSEINLEPTLDVVRQVKQITEQEITQDPVKKKNQDTISLQREMPHHAPTLDTVIDNIEINMGNTEIVAQTPMECSVEEENQVTMGALDIKNNTVIQQNSLGVSSIPDHMQGNENLQDELDTLSPTSNVIVRSNEYLEFHLSETATDATKPEDIEWLQLEGFTPVVNKNLAVSKKNKLIDKSMSQGLENRQSP</sequence>
<evidence type="ECO:0000313" key="1">
    <source>
        <dbReference type="EMBL" id="CAG8836738.1"/>
    </source>
</evidence>
<comment type="caution">
    <text evidence="1">The sequence shown here is derived from an EMBL/GenBank/DDBJ whole genome shotgun (WGS) entry which is preliminary data.</text>
</comment>
<reference evidence="1 2" key="1">
    <citation type="submission" date="2021-06" db="EMBL/GenBank/DDBJ databases">
        <authorList>
            <person name="Kallberg Y."/>
            <person name="Tangrot J."/>
            <person name="Rosling A."/>
        </authorList>
    </citation>
    <scope>NUCLEOTIDE SEQUENCE [LARGE SCALE GENOMIC DNA]</scope>
    <source>
        <strain evidence="1 2">120-4 pot B 10/14</strain>
    </source>
</reference>
<proteinExistence type="predicted"/>
<keyword evidence="2" id="KW-1185">Reference proteome</keyword>
<accession>A0ABN7WNH0</accession>
<feature type="non-terminal residue" evidence="1">
    <location>
        <position position="1"/>
    </location>
</feature>